<sequence length="96" mass="11065">MFLKFLFEQEAAAVSALTVLLLDCSPNVVGVIAAQKFWAFESSLQWTKFEFEMMEHHHIPERLIFVTYRRFPGCTFLEKDQNLLAGGVPIQMDELP</sequence>
<dbReference type="AlphaFoldDB" id="A0A0A9BJE3"/>
<reference evidence="2" key="1">
    <citation type="submission" date="2014-09" db="EMBL/GenBank/DDBJ databases">
        <authorList>
            <person name="Magalhaes I.L.F."/>
            <person name="Oliveira U."/>
            <person name="Santos F.R."/>
            <person name="Vidigal T.H.D.A."/>
            <person name="Brescovit A.D."/>
            <person name="Santos A.J."/>
        </authorList>
    </citation>
    <scope>NUCLEOTIDE SEQUENCE</scope>
    <source>
        <tissue evidence="2">Shoot tissue taken approximately 20 cm above the soil surface</tissue>
    </source>
</reference>
<feature type="signal peptide" evidence="1">
    <location>
        <begin position="1"/>
        <end position="16"/>
    </location>
</feature>
<evidence type="ECO:0000256" key="1">
    <source>
        <dbReference type="SAM" id="SignalP"/>
    </source>
</evidence>
<proteinExistence type="predicted"/>
<name>A0A0A9BJE3_ARUDO</name>
<feature type="chain" id="PRO_5002042924" evidence="1">
    <location>
        <begin position="17"/>
        <end position="96"/>
    </location>
</feature>
<evidence type="ECO:0000313" key="2">
    <source>
        <dbReference type="EMBL" id="JAD59407.1"/>
    </source>
</evidence>
<dbReference type="EMBL" id="GBRH01238488">
    <property type="protein sequence ID" value="JAD59407.1"/>
    <property type="molecule type" value="Transcribed_RNA"/>
</dbReference>
<accession>A0A0A9BJE3</accession>
<keyword evidence="1" id="KW-0732">Signal</keyword>
<organism evidence="2">
    <name type="scientific">Arundo donax</name>
    <name type="common">Giant reed</name>
    <name type="synonym">Donax arundinaceus</name>
    <dbReference type="NCBI Taxonomy" id="35708"/>
    <lineage>
        <taxon>Eukaryota</taxon>
        <taxon>Viridiplantae</taxon>
        <taxon>Streptophyta</taxon>
        <taxon>Embryophyta</taxon>
        <taxon>Tracheophyta</taxon>
        <taxon>Spermatophyta</taxon>
        <taxon>Magnoliopsida</taxon>
        <taxon>Liliopsida</taxon>
        <taxon>Poales</taxon>
        <taxon>Poaceae</taxon>
        <taxon>PACMAD clade</taxon>
        <taxon>Arundinoideae</taxon>
        <taxon>Arundineae</taxon>
        <taxon>Arundo</taxon>
    </lineage>
</organism>
<protein>
    <submittedName>
        <fullName evidence="2">Uncharacterized protein</fullName>
    </submittedName>
</protein>
<reference evidence="2" key="2">
    <citation type="journal article" date="2015" name="Data Brief">
        <title>Shoot transcriptome of the giant reed, Arundo donax.</title>
        <authorList>
            <person name="Barrero R.A."/>
            <person name="Guerrero F.D."/>
            <person name="Moolhuijzen P."/>
            <person name="Goolsby J.A."/>
            <person name="Tidwell J."/>
            <person name="Bellgard S.E."/>
            <person name="Bellgard M.I."/>
        </authorList>
    </citation>
    <scope>NUCLEOTIDE SEQUENCE</scope>
    <source>
        <tissue evidence="2">Shoot tissue taken approximately 20 cm above the soil surface</tissue>
    </source>
</reference>